<reference evidence="10 11" key="1">
    <citation type="journal article" date="2010" name="Nature">
        <title>Nitrite-driven anaerobic methane oxidation by oxygenic bacteria.</title>
        <authorList>
            <person name="Ettwig K.F."/>
            <person name="Butler M.K."/>
            <person name="Le Paslier D."/>
            <person name="Pelletier E."/>
            <person name="Mangenot S."/>
            <person name="Kuypers M.M.M."/>
            <person name="Schreiber F."/>
            <person name="Dutilh B.E."/>
            <person name="Zedelius J."/>
            <person name="de Beer D."/>
            <person name="Gloerich J."/>
            <person name="Wessels H.J.C.T."/>
            <person name="van Allen T."/>
            <person name="Luesken F."/>
            <person name="Wu M."/>
            <person name="van de Pas-Schoonen K.T."/>
            <person name="Op den Camp H.J.M."/>
            <person name="Janssen-Megens E.M."/>
            <person name="Francoijs K-J."/>
            <person name="Stunnenberg H."/>
            <person name="Weissenbach J."/>
            <person name="Jetten M.S.M."/>
            <person name="Strous M."/>
        </authorList>
    </citation>
    <scope>NUCLEOTIDE SEQUENCE [LARGE SCALE GENOMIC DNA]</scope>
</reference>
<dbReference type="HOGENOM" id="CLU_031026_0_0_0"/>
<dbReference type="InterPro" id="IPR016039">
    <property type="entry name" value="Thiolase-like"/>
</dbReference>
<dbReference type="InterPro" id="IPR020610">
    <property type="entry name" value="Thiolase_AS"/>
</dbReference>
<dbReference type="InterPro" id="IPR020616">
    <property type="entry name" value="Thiolase_N"/>
</dbReference>
<dbReference type="EC" id="2.3.1.16" evidence="5"/>
<proteinExistence type="inferred from homology"/>
<dbReference type="PANTHER" id="PTHR43853:SF21">
    <property type="entry name" value="STEROID 3-KETOACYL-COA THIOLASE"/>
    <property type="match status" value="1"/>
</dbReference>
<dbReference type="PROSITE" id="PS00737">
    <property type="entry name" value="THIOLASE_2"/>
    <property type="match status" value="1"/>
</dbReference>
<dbReference type="PROSITE" id="PS00099">
    <property type="entry name" value="THIOLASE_3"/>
    <property type="match status" value="1"/>
</dbReference>
<gene>
    <name evidence="10" type="primary">pimB</name>
    <name evidence="10" type="ORF">DAMO_1228</name>
</gene>
<evidence type="ECO:0000256" key="3">
    <source>
        <dbReference type="ARBA" id="ARBA00022679"/>
    </source>
</evidence>
<dbReference type="EMBL" id="FP565575">
    <property type="protein sequence ID" value="CBE68288.1"/>
    <property type="molecule type" value="Genomic_DNA"/>
</dbReference>
<dbReference type="PATRIC" id="fig|671143.5.peg.1078"/>
<dbReference type="Pfam" id="PF02803">
    <property type="entry name" value="Thiolase_C"/>
    <property type="match status" value="1"/>
</dbReference>
<keyword evidence="4 7" id="KW-0012">Acyltransferase</keyword>
<feature type="active site" description="Acyl-thioester intermediate" evidence="6">
    <location>
        <position position="91"/>
    </location>
</feature>
<protein>
    <recommendedName>
        <fullName evidence="5">acetyl-CoA C-acyltransferase</fullName>
        <ecNumber evidence="5">2.3.1.16</ecNumber>
    </recommendedName>
</protein>
<evidence type="ECO:0000259" key="9">
    <source>
        <dbReference type="Pfam" id="PF02803"/>
    </source>
</evidence>
<evidence type="ECO:0000256" key="6">
    <source>
        <dbReference type="PIRSR" id="PIRSR000429-1"/>
    </source>
</evidence>
<dbReference type="SUPFAM" id="SSF53901">
    <property type="entry name" value="Thiolase-like"/>
    <property type="match status" value="2"/>
</dbReference>
<dbReference type="eggNOG" id="COG0183">
    <property type="taxonomic scope" value="Bacteria"/>
</dbReference>
<organism evidence="10 11">
    <name type="scientific">Methylomirabilis oxygeniifera</name>
    <dbReference type="NCBI Taxonomy" id="671143"/>
    <lineage>
        <taxon>Bacteria</taxon>
        <taxon>Candidatus Methylomirabilota</taxon>
        <taxon>Candidatus Methylomirabilia</taxon>
        <taxon>Candidatus Methylomirabilales</taxon>
        <taxon>Candidatus Methylomirabilaceae</taxon>
        <taxon>Candidatus Methylomirabilis</taxon>
    </lineage>
</organism>
<dbReference type="PROSITE" id="PS00098">
    <property type="entry name" value="THIOLASE_1"/>
    <property type="match status" value="1"/>
</dbReference>
<dbReference type="PIRSF" id="PIRSF000429">
    <property type="entry name" value="Ac-CoA_Ac_transf"/>
    <property type="match status" value="1"/>
</dbReference>
<feature type="active site" description="Proton acceptor" evidence="6">
    <location>
        <position position="380"/>
    </location>
</feature>
<dbReference type="InterPro" id="IPR002155">
    <property type="entry name" value="Thiolase"/>
</dbReference>
<dbReference type="InterPro" id="IPR020617">
    <property type="entry name" value="Thiolase_C"/>
</dbReference>
<dbReference type="InterPro" id="IPR050215">
    <property type="entry name" value="Thiolase-like_sf_Thiolase"/>
</dbReference>
<comment type="pathway">
    <text evidence="1">Lipid metabolism.</text>
</comment>
<comment type="similarity">
    <text evidence="2 7">Belongs to the thiolase-like superfamily. Thiolase family.</text>
</comment>
<dbReference type="GO" id="GO:0003988">
    <property type="term" value="F:acetyl-CoA C-acyltransferase activity"/>
    <property type="evidence" value="ECO:0007669"/>
    <property type="project" value="UniProtKB-EC"/>
</dbReference>
<evidence type="ECO:0000259" key="8">
    <source>
        <dbReference type="Pfam" id="PF00108"/>
    </source>
</evidence>
<evidence type="ECO:0000256" key="2">
    <source>
        <dbReference type="ARBA" id="ARBA00010982"/>
    </source>
</evidence>
<dbReference type="InterPro" id="IPR020615">
    <property type="entry name" value="Thiolase_acyl_enz_int_AS"/>
</dbReference>
<evidence type="ECO:0000256" key="5">
    <source>
        <dbReference type="ARBA" id="ARBA00024073"/>
    </source>
</evidence>
<dbReference type="FunFam" id="3.40.47.10:FF:000010">
    <property type="entry name" value="Acetyl-CoA acetyltransferase (Thiolase)"/>
    <property type="match status" value="1"/>
</dbReference>
<dbReference type="InterPro" id="IPR020613">
    <property type="entry name" value="Thiolase_CS"/>
</dbReference>
<dbReference type="KEGG" id="mox:DAMO_1228"/>
<evidence type="ECO:0000313" key="10">
    <source>
        <dbReference type="EMBL" id="CBE68288.1"/>
    </source>
</evidence>
<dbReference type="GO" id="GO:0006635">
    <property type="term" value="P:fatty acid beta-oxidation"/>
    <property type="evidence" value="ECO:0007669"/>
    <property type="project" value="TreeGrafter"/>
</dbReference>
<feature type="domain" description="Thiolase N-terminal" evidence="8">
    <location>
        <begin position="5"/>
        <end position="263"/>
    </location>
</feature>
<dbReference type="Gene3D" id="3.40.47.10">
    <property type="match status" value="1"/>
</dbReference>
<evidence type="ECO:0000313" key="11">
    <source>
        <dbReference type="Proteomes" id="UP000006898"/>
    </source>
</evidence>
<accession>D5MEV9</accession>
<keyword evidence="3 7" id="KW-0808">Transferase</keyword>
<evidence type="ECO:0000256" key="4">
    <source>
        <dbReference type="ARBA" id="ARBA00023315"/>
    </source>
</evidence>
<feature type="domain" description="Thiolase C-terminal" evidence="9">
    <location>
        <begin position="271"/>
        <end position="393"/>
    </location>
</feature>
<feature type="active site" description="Proton acceptor" evidence="6">
    <location>
        <position position="350"/>
    </location>
</feature>
<dbReference type="GO" id="GO:0005737">
    <property type="term" value="C:cytoplasm"/>
    <property type="evidence" value="ECO:0007669"/>
    <property type="project" value="UniProtKB-ARBA"/>
</dbReference>
<dbReference type="AlphaFoldDB" id="D5MEV9"/>
<name>D5MEV9_METO1</name>
<dbReference type="Proteomes" id="UP000006898">
    <property type="component" value="Chromosome"/>
</dbReference>
<evidence type="ECO:0000256" key="1">
    <source>
        <dbReference type="ARBA" id="ARBA00005189"/>
    </source>
</evidence>
<evidence type="ECO:0000256" key="7">
    <source>
        <dbReference type="RuleBase" id="RU003557"/>
    </source>
</evidence>
<dbReference type="STRING" id="671143.DAMO_1228"/>
<dbReference type="NCBIfam" id="TIGR01930">
    <property type="entry name" value="AcCoA-C-Actrans"/>
    <property type="match status" value="1"/>
</dbReference>
<dbReference type="PANTHER" id="PTHR43853">
    <property type="entry name" value="3-KETOACYL-COA THIOLASE, PEROXISOMAL"/>
    <property type="match status" value="1"/>
</dbReference>
<dbReference type="CDD" id="cd00751">
    <property type="entry name" value="thiolase"/>
    <property type="match status" value="1"/>
</dbReference>
<dbReference type="Pfam" id="PF00108">
    <property type="entry name" value="Thiolase_N"/>
    <property type="match status" value="1"/>
</dbReference>
<dbReference type="GO" id="GO:0010124">
    <property type="term" value="P:phenylacetate catabolic process"/>
    <property type="evidence" value="ECO:0007669"/>
    <property type="project" value="TreeGrafter"/>
</dbReference>
<sequence>MKEAVIVAAARTAVGKAPRGTLCATPPVTMAATVIGDLLKRTPALAPEEIEDVIIGCAFPEAEQGMNMARVAALRAGLPYTVPGQTVNRFCSSGLQTIAIAAERIMAGFADVIIAGGAESMSLVPMSGNTYAPDPYLAEQYPAVYISMGNSAENLVQAYKVSREDQDRFALESHLKAAAAIRTGRFKDEIVPLTVTKKTFRSEGTPSVATDEVIFDCDEGVRFDTSAEALAKLPSVFHKNGTVTAGNSSQTSDGAAAVLVISREKAQQLGLKPLAIFRAFAVAGVPPDLMGIGPVEAIPKALKLAGLTIDQIDLIELNEAFAAQALAVIRKLGLPLERVNVNGGAIALGHPLGCSGAKLTATLLHEMQRRQARYGMVTMCIGGGMGAAGIFERVTR</sequence>